<comment type="caution">
    <text evidence="1">The sequence shown here is derived from an EMBL/GenBank/DDBJ whole genome shotgun (WGS) entry which is preliminary data.</text>
</comment>
<protein>
    <submittedName>
        <fullName evidence="1">Uncharacterized protein</fullName>
    </submittedName>
</protein>
<sequence length="232" mass="24872">MTILRRMMMAAAGGVTPDLPVTSDLVMHFRADLGITKDGSDYVSQWDDQSVNNRHLTEATNKPLWVDGLVNGRPAVRFDGANDQLSEAGGTVAQPVHVFTVANYLTWTNGETSFGYRTVPGAMIQQRTSTPRVYQLIDNISGGYVSPTLGTFFLIHHVISNASSSLALNDGGDVGGATGTRTMNGGFTMGAEFPGAGWCNVEVAEAIVYDAIKSGGDLTSIKNYLNDLYALW</sequence>
<name>A0A0F9XE72_9ZZZZ</name>
<dbReference type="EMBL" id="LAZR01000113">
    <property type="protein sequence ID" value="KKN90078.1"/>
    <property type="molecule type" value="Genomic_DNA"/>
</dbReference>
<reference evidence="1" key="1">
    <citation type="journal article" date="2015" name="Nature">
        <title>Complex archaea that bridge the gap between prokaryotes and eukaryotes.</title>
        <authorList>
            <person name="Spang A."/>
            <person name="Saw J.H."/>
            <person name="Jorgensen S.L."/>
            <person name="Zaremba-Niedzwiedzka K."/>
            <person name="Martijn J."/>
            <person name="Lind A.E."/>
            <person name="van Eijk R."/>
            <person name="Schleper C."/>
            <person name="Guy L."/>
            <person name="Ettema T.J."/>
        </authorList>
    </citation>
    <scope>NUCLEOTIDE SEQUENCE</scope>
</reference>
<evidence type="ECO:0000313" key="1">
    <source>
        <dbReference type="EMBL" id="KKN90078.1"/>
    </source>
</evidence>
<dbReference type="AlphaFoldDB" id="A0A0F9XE72"/>
<organism evidence="1">
    <name type="scientific">marine sediment metagenome</name>
    <dbReference type="NCBI Taxonomy" id="412755"/>
    <lineage>
        <taxon>unclassified sequences</taxon>
        <taxon>metagenomes</taxon>
        <taxon>ecological metagenomes</taxon>
    </lineage>
</organism>
<proteinExistence type="predicted"/>
<accession>A0A0F9XE72</accession>
<gene>
    <name evidence="1" type="ORF">LCGC14_0231910</name>
</gene>